<feature type="transmembrane region" description="Helical" evidence="2">
    <location>
        <begin position="103"/>
        <end position="125"/>
    </location>
</feature>
<feature type="compositionally biased region" description="Polar residues" evidence="1">
    <location>
        <begin position="153"/>
        <end position="165"/>
    </location>
</feature>
<comment type="caution">
    <text evidence="3">The sequence shown here is derived from an EMBL/GenBank/DDBJ whole genome shotgun (WGS) entry which is preliminary data.</text>
</comment>
<gene>
    <name evidence="3" type="ORF">A6D6_03145</name>
</gene>
<organism evidence="3 4">
    <name type="scientific">Alcanivorax xiamenensis</name>
    <dbReference type="NCBI Taxonomy" id="1177156"/>
    <lineage>
        <taxon>Bacteria</taxon>
        <taxon>Pseudomonadati</taxon>
        <taxon>Pseudomonadota</taxon>
        <taxon>Gammaproteobacteria</taxon>
        <taxon>Oceanospirillales</taxon>
        <taxon>Alcanivoracaceae</taxon>
        <taxon>Alcanivorax</taxon>
    </lineage>
</organism>
<evidence type="ECO:0000313" key="4">
    <source>
        <dbReference type="Proteomes" id="UP000771797"/>
    </source>
</evidence>
<dbReference type="EMBL" id="AQPF01000032">
    <property type="protein sequence ID" value="KAF0804408.1"/>
    <property type="molecule type" value="Genomic_DNA"/>
</dbReference>
<feature type="region of interest" description="Disordered" evidence="1">
    <location>
        <begin position="137"/>
        <end position="165"/>
    </location>
</feature>
<keyword evidence="2" id="KW-0472">Membrane</keyword>
<keyword evidence="2" id="KW-1133">Transmembrane helix</keyword>
<accession>A0ABQ6Y634</accession>
<feature type="region of interest" description="Disordered" evidence="1">
    <location>
        <begin position="1"/>
        <end position="72"/>
    </location>
</feature>
<feature type="transmembrane region" description="Helical" evidence="2">
    <location>
        <begin position="79"/>
        <end position="97"/>
    </location>
</feature>
<proteinExistence type="predicted"/>
<evidence type="ECO:0000313" key="3">
    <source>
        <dbReference type="EMBL" id="KAF0804408.1"/>
    </source>
</evidence>
<evidence type="ECO:0000256" key="1">
    <source>
        <dbReference type="SAM" id="MobiDB-lite"/>
    </source>
</evidence>
<sequence length="165" mass="17997">MTDEPLNQAEHHKAENDRHWTEKAQQPASEPMAWRDCLRAKRPKAQNPEAGPRAEEARAWADNPELTSANKDRSSRQTAWILAALLIGLPLVLLVFGSLLESVVAWIAVAVIGLLAVGVLGRGLLNGGLVAFLPDEDDSGSSSGATEDDEHLNSLSLDQRNPYNW</sequence>
<reference evidence="3 4" key="1">
    <citation type="submission" date="2012-09" db="EMBL/GenBank/DDBJ databases">
        <title>Genome Sequence of alkane-degrading Bacterium Alcanivorax sp. 6-D-6.</title>
        <authorList>
            <person name="Lai Q."/>
            <person name="Shao Z."/>
        </authorList>
    </citation>
    <scope>NUCLEOTIDE SEQUENCE [LARGE SCALE GENOMIC DNA]</scope>
    <source>
        <strain evidence="3 4">6-D-6</strain>
    </source>
</reference>
<dbReference type="Proteomes" id="UP000771797">
    <property type="component" value="Unassembled WGS sequence"/>
</dbReference>
<keyword evidence="2" id="KW-0812">Transmembrane</keyword>
<keyword evidence="4" id="KW-1185">Reference proteome</keyword>
<name>A0ABQ6Y634_9GAMM</name>
<evidence type="ECO:0000256" key="2">
    <source>
        <dbReference type="SAM" id="Phobius"/>
    </source>
</evidence>
<feature type="compositionally biased region" description="Basic and acidic residues" evidence="1">
    <location>
        <begin position="9"/>
        <end position="22"/>
    </location>
</feature>
<dbReference type="RefSeq" id="WP_159661258.1">
    <property type="nucleotide sequence ID" value="NZ_AQPF01000032.1"/>
</dbReference>
<protein>
    <submittedName>
        <fullName evidence="3">Uncharacterized protein</fullName>
    </submittedName>
</protein>